<dbReference type="RefSeq" id="WP_017347591.1">
    <property type="nucleotide sequence ID" value="NZ_VWXF01000002.1"/>
</dbReference>
<evidence type="ECO:0008006" key="3">
    <source>
        <dbReference type="Google" id="ProtNLM"/>
    </source>
</evidence>
<name>A0ABX0R7C3_9GAMM</name>
<keyword evidence="2" id="KW-1185">Reference proteome</keyword>
<dbReference type="InterPro" id="IPR058064">
    <property type="entry name" value="STM2901-like"/>
</dbReference>
<gene>
    <name evidence="1" type="ORF">F3J40_06610</name>
</gene>
<accession>A0ABX0R7C3</accession>
<proteinExistence type="predicted"/>
<dbReference type="Proteomes" id="UP001515683">
    <property type="component" value="Unassembled WGS sequence"/>
</dbReference>
<dbReference type="Pfam" id="PF26636">
    <property type="entry name" value="DUF8209"/>
    <property type="match status" value="1"/>
</dbReference>
<reference evidence="1 2" key="1">
    <citation type="journal article" date="2019" name="bioRxiv">
        <title>Bacteria contribute to plant secondary compound degradation in a generalist herbivore system.</title>
        <authorList>
            <person name="Francoeur C.B."/>
            <person name="Khadempour L."/>
            <person name="Moreira-Soto R.D."/>
            <person name="Gotting K."/>
            <person name="Book A.J."/>
            <person name="Pinto-Tomas A.A."/>
            <person name="Keefover-Ring K."/>
            <person name="Currie C.R."/>
        </authorList>
    </citation>
    <scope>NUCLEOTIDE SEQUENCE [LARGE SCALE GENOMIC DNA]</scope>
    <source>
        <strain evidence="1">Acro-835</strain>
    </source>
</reference>
<dbReference type="EMBL" id="VWXF01000002">
    <property type="protein sequence ID" value="NIF21277.1"/>
    <property type="molecule type" value="Genomic_DNA"/>
</dbReference>
<organism evidence="1 2">
    <name type="scientific">Candidatus Pantoea multigeneris</name>
    <dbReference type="NCBI Taxonomy" id="2608357"/>
    <lineage>
        <taxon>Bacteria</taxon>
        <taxon>Pseudomonadati</taxon>
        <taxon>Pseudomonadota</taxon>
        <taxon>Gammaproteobacteria</taxon>
        <taxon>Enterobacterales</taxon>
        <taxon>Erwiniaceae</taxon>
        <taxon>Pantoea</taxon>
    </lineage>
</organism>
<evidence type="ECO:0000313" key="2">
    <source>
        <dbReference type="Proteomes" id="UP001515683"/>
    </source>
</evidence>
<dbReference type="InterPro" id="IPR058522">
    <property type="entry name" value="DUF8209"/>
</dbReference>
<comment type="caution">
    <text evidence="1">The sequence shown here is derived from an EMBL/GenBank/DDBJ whole genome shotgun (WGS) entry which is preliminary data.</text>
</comment>
<protein>
    <recommendedName>
        <fullName evidence="3">Phage membrane protein</fullName>
    </recommendedName>
</protein>
<dbReference type="NCBIfam" id="NF045926">
    <property type="entry name" value="STM2901_fam"/>
    <property type="match status" value="1"/>
</dbReference>
<evidence type="ECO:0000313" key="1">
    <source>
        <dbReference type="EMBL" id="NIF21277.1"/>
    </source>
</evidence>
<sequence length="150" mass="16835">MDTFEGLGDGSYFFAGMFNLTEGELAFWIVVDEASKQLNVQDVFALALIIGGMPLIKTRGKLDAKRTTKGTSALSLAMRTMIKHRLSSSWRSPTWKTMLNGQWARTNSLGGLIGRWLPWLGVAITAYDVTKITWNSIKRFNLIVKPEHRV</sequence>